<dbReference type="EMBL" id="DPIY01000012">
    <property type="protein sequence ID" value="HCT58983.1"/>
    <property type="molecule type" value="Genomic_DNA"/>
</dbReference>
<accession>A0A3D4VCY9</accession>
<proteinExistence type="predicted"/>
<organism evidence="1 2">
    <name type="scientific">Gemmatimonas aurantiaca</name>
    <dbReference type="NCBI Taxonomy" id="173480"/>
    <lineage>
        <taxon>Bacteria</taxon>
        <taxon>Pseudomonadati</taxon>
        <taxon>Gemmatimonadota</taxon>
        <taxon>Gemmatimonadia</taxon>
        <taxon>Gemmatimonadales</taxon>
        <taxon>Gemmatimonadaceae</taxon>
        <taxon>Gemmatimonas</taxon>
    </lineage>
</organism>
<dbReference type="AlphaFoldDB" id="A0A3D4VCY9"/>
<dbReference type="InterPro" id="IPR053855">
    <property type="entry name" value="DUF6931"/>
</dbReference>
<dbReference type="Proteomes" id="UP000264071">
    <property type="component" value="Unassembled WGS sequence"/>
</dbReference>
<evidence type="ECO:0000313" key="1">
    <source>
        <dbReference type="EMBL" id="HCT58983.1"/>
    </source>
</evidence>
<gene>
    <name evidence="1" type="ORF">DGD08_17420</name>
</gene>
<sequence length="231" mass="24531">MTIPPVIAPDPFAAYPPASRWLLERSAPDEDALALLDPRQPIETLYNAWIAKELFPAALRLIAAVLPARESVWWAWVSARHATQVVGGAAANADVHKTLASIEQWIVRPDDDARRAAWDAGTAAGMDTPVGMIAAAVFLSGNSVAPANLAPVPPPPGAAMPLVAGAILLSAASNQKAEQIMPTMSAFAAQGMEIVKRLGGWEPAVQLAYDTHQRLDHEYTRATTPAPTPAR</sequence>
<reference evidence="1 2" key="1">
    <citation type="journal article" date="2018" name="Nat. Biotechnol.">
        <title>A standardized bacterial taxonomy based on genome phylogeny substantially revises the tree of life.</title>
        <authorList>
            <person name="Parks D.H."/>
            <person name="Chuvochina M."/>
            <person name="Waite D.W."/>
            <person name="Rinke C."/>
            <person name="Skarshewski A."/>
            <person name="Chaumeil P.A."/>
            <person name="Hugenholtz P."/>
        </authorList>
    </citation>
    <scope>NUCLEOTIDE SEQUENCE [LARGE SCALE GENOMIC DNA]</scope>
    <source>
        <strain evidence="1">UBA8844</strain>
    </source>
</reference>
<evidence type="ECO:0000313" key="2">
    <source>
        <dbReference type="Proteomes" id="UP000264071"/>
    </source>
</evidence>
<protein>
    <submittedName>
        <fullName evidence="1">Uncharacterized protein</fullName>
    </submittedName>
</protein>
<name>A0A3D4VCY9_9BACT</name>
<dbReference type="Pfam" id="PF22011">
    <property type="entry name" value="DUF6931"/>
    <property type="match status" value="1"/>
</dbReference>
<comment type="caution">
    <text evidence="1">The sequence shown here is derived from an EMBL/GenBank/DDBJ whole genome shotgun (WGS) entry which is preliminary data.</text>
</comment>
<dbReference type="OMA" id="KREAVWW"/>